<dbReference type="PANTHER" id="PTHR11078">
    <property type="entry name" value="N UTILIZATION SUBSTANCE PROTEIN B-RELATED"/>
    <property type="match status" value="1"/>
</dbReference>
<comment type="caution">
    <text evidence="9">The sequence shown here is derived from an EMBL/GenBank/DDBJ whole genome shotgun (WGS) entry which is preliminary data.</text>
</comment>
<keyword evidence="2 6" id="KW-0889">Transcription antitermination</keyword>
<dbReference type="SUPFAM" id="SSF48013">
    <property type="entry name" value="NusB-like"/>
    <property type="match status" value="1"/>
</dbReference>
<keyword evidence="5 6" id="KW-0804">Transcription</keyword>
<dbReference type="GO" id="GO:0003723">
    <property type="term" value="F:RNA binding"/>
    <property type="evidence" value="ECO:0007669"/>
    <property type="project" value="UniProtKB-UniRule"/>
</dbReference>
<dbReference type="Pfam" id="PF01029">
    <property type="entry name" value="NusB"/>
    <property type="match status" value="1"/>
</dbReference>
<dbReference type="GO" id="GO:0006353">
    <property type="term" value="P:DNA-templated transcription termination"/>
    <property type="evidence" value="ECO:0007669"/>
    <property type="project" value="UniProtKB-UniRule"/>
</dbReference>
<protein>
    <recommendedName>
        <fullName evidence="6">Transcription antitermination protein NusB</fullName>
    </recommendedName>
    <alternativeName>
        <fullName evidence="6">Antitermination factor NusB</fullName>
    </alternativeName>
</protein>
<feature type="region of interest" description="Disordered" evidence="7">
    <location>
        <begin position="158"/>
        <end position="195"/>
    </location>
</feature>
<dbReference type="InterPro" id="IPR006027">
    <property type="entry name" value="NusB_RsmB_TIM44"/>
</dbReference>
<dbReference type="InterPro" id="IPR035926">
    <property type="entry name" value="NusB-like_sf"/>
</dbReference>
<organism evidence="9 10">
    <name type="scientific">Pannonibacter tanglangensis</name>
    <dbReference type="NCBI Taxonomy" id="2750084"/>
    <lineage>
        <taxon>Bacteria</taxon>
        <taxon>Pseudomonadati</taxon>
        <taxon>Pseudomonadota</taxon>
        <taxon>Alphaproteobacteria</taxon>
        <taxon>Hyphomicrobiales</taxon>
        <taxon>Stappiaceae</taxon>
        <taxon>Pannonibacter</taxon>
    </lineage>
</organism>
<dbReference type="HAMAP" id="MF_00073">
    <property type="entry name" value="NusB"/>
    <property type="match status" value="1"/>
</dbReference>
<keyword evidence="10" id="KW-1185">Reference proteome</keyword>
<dbReference type="RefSeq" id="WP_161708292.1">
    <property type="nucleotide sequence ID" value="NZ_JAABLQ010000001.1"/>
</dbReference>
<dbReference type="PANTHER" id="PTHR11078:SF3">
    <property type="entry name" value="ANTITERMINATION NUSB DOMAIN-CONTAINING PROTEIN"/>
    <property type="match status" value="1"/>
</dbReference>
<name>A0A7X5F1R6_9HYPH</name>
<evidence type="ECO:0000256" key="2">
    <source>
        <dbReference type="ARBA" id="ARBA00022814"/>
    </source>
</evidence>
<evidence type="ECO:0000256" key="5">
    <source>
        <dbReference type="ARBA" id="ARBA00023163"/>
    </source>
</evidence>
<dbReference type="Proteomes" id="UP000586722">
    <property type="component" value="Unassembled WGS sequence"/>
</dbReference>
<dbReference type="GO" id="GO:0031564">
    <property type="term" value="P:transcription antitermination"/>
    <property type="evidence" value="ECO:0007669"/>
    <property type="project" value="UniProtKB-KW"/>
</dbReference>
<evidence type="ECO:0000256" key="4">
    <source>
        <dbReference type="ARBA" id="ARBA00023015"/>
    </source>
</evidence>
<comment type="function">
    <text evidence="6">Involved in transcription antitermination. Required for transcription of ribosomal RNA (rRNA) genes. Binds specifically to the boxA antiterminator sequence of the ribosomal RNA (rrn) operons.</text>
</comment>
<accession>A0A7X5F1R6</accession>
<reference evidence="10" key="1">
    <citation type="submission" date="2020-01" db="EMBL/GenBank/DDBJ databases">
        <authorList>
            <person name="Fang Y."/>
            <person name="Sun R."/>
            <person name="Nie L."/>
            <person name="He J."/>
            <person name="Hao L."/>
            <person name="Wang L."/>
            <person name="Su S."/>
            <person name="Lv E."/>
            <person name="Zhang Z."/>
            <person name="Xie R."/>
            <person name="Liu H."/>
        </authorList>
    </citation>
    <scope>NUCLEOTIDE SEQUENCE [LARGE SCALE GENOMIC DNA]</scope>
    <source>
        <strain evidence="10">XCT-53</strain>
    </source>
</reference>
<dbReference type="InterPro" id="IPR011605">
    <property type="entry name" value="NusB_fam"/>
</dbReference>
<keyword evidence="4 6" id="KW-0805">Transcription regulation</keyword>
<dbReference type="Gene3D" id="1.10.940.10">
    <property type="entry name" value="NusB-like"/>
    <property type="match status" value="1"/>
</dbReference>
<evidence type="ECO:0000313" key="10">
    <source>
        <dbReference type="Proteomes" id="UP000586722"/>
    </source>
</evidence>
<keyword evidence="3 6" id="KW-0694">RNA-binding</keyword>
<evidence type="ECO:0000256" key="7">
    <source>
        <dbReference type="SAM" id="MobiDB-lite"/>
    </source>
</evidence>
<evidence type="ECO:0000256" key="1">
    <source>
        <dbReference type="ARBA" id="ARBA00005952"/>
    </source>
</evidence>
<evidence type="ECO:0000256" key="6">
    <source>
        <dbReference type="HAMAP-Rule" id="MF_00073"/>
    </source>
</evidence>
<evidence type="ECO:0000256" key="3">
    <source>
        <dbReference type="ARBA" id="ARBA00022884"/>
    </source>
</evidence>
<evidence type="ECO:0000259" key="8">
    <source>
        <dbReference type="Pfam" id="PF01029"/>
    </source>
</evidence>
<feature type="compositionally biased region" description="Acidic residues" evidence="7">
    <location>
        <begin position="170"/>
        <end position="188"/>
    </location>
</feature>
<feature type="domain" description="NusB/RsmB/TIM44" evidence="8">
    <location>
        <begin position="22"/>
        <end position="154"/>
    </location>
</feature>
<gene>
    <name evidence="6 9" type="primary">nusB</name>
    <name evidence="9" type="ORF">GWI72_07860</name>
</gene>
<dbReference type="GO" id="GO:0005829">
    <property type="term" value="C:cytosol"/>
    <property type="evidence" value="ECO:0007669"/>
    <property type="project" value="TreeGrafter"/>
</dbReference>
<dbReference type="AlphaFoldDB" id="A0A7X5F1R6"/>
<comment type="similarity">
    <text evidence="1 6">Belongs to the NusB family.</text>
</comment>
<evidence type="ECO:0000313" key="9">
    <source>
        <dbReference type="EMBL" id="NBN78176.1"/>
    </source>
</evidence>
<sequence>MTDGASNAGDREVKPANKRGTARLGAVQALYQMDIGGSSLTDVINEFTAFRLGKEVDGAQYLDADEHYFKSVVKGVVEEQRLIDPFIHTALVEDWPLKRIDSLLRAILRAGGFELLRRRDVPAKVIISEYIDIAKAFYAEDEPRLVNGVLDRLAHDLRSQELPPRPAAGDDGESAGDGADDAAAEADGADARKAD</sequence>
<dbReference type="EMBL" id="JAABLQ010000001">
    <property type="protein sequence ID" value="NBN78176.1"/>
    <property type="molecule type" value="Genomic_DNA"/>
</dbReference>
<proteinExistence type="inferred from homology"/>
<dbReference type="NCBIfam" id="TIGR01951">
    <property type="entry name" value="nusB"/>
    <property type="match status" value="1"/>
</dbReference>